<evidence type="ECO:0000313" key="4">
    <source>
        <dbReference type="Proteomes" id="UP000034287"/>
    </source>
</evidence>
<dbReference type="RefSeq" id="WP_046511178.1">
    <property type="nucleotide sequence ID" value="NZ_LAYZ01000001.1"/>
</dbReference>
<evidence type="ECO:0000256" key="1">
    <source>
        <dbReference type="ARBA" id="ARBA00022801"/>
    </source>
</evidence>
<dbReference type="OrthoDB" id="9796770at2"/>
<dbReference type="Gene3D" id="6.10.140.700">
    <property type="match status" value="1"/>
</dbReference>
<name>A0A0M2SP04_9STAP</name>
<protein>
    <submittedName>
        <fullName evidence="3">Alpha/beta hydrolase</fullName>
    </submittedName>
</protein>
<dbReference type="SUPFAM" id="SSF53474">
    <property type="entry name" value="alpha/beta-Hydrolases"/>
    <property type="match status" value="1"/>
</dbReference>
<dbReference type="PANTHER" id="PTHR43798">
    <property type="entry name" value="MONOACYLGLYCEROL LIPASE"/>
    <property type="match status" value="1"/>
</dbReference>
<proteinExistence type="predicted"/>
<organism evidence="3 4">
    <name type="scientific">Salinicoccus sediminis</name>
    <dbReference type="NCBI Taxonomy" id="1432562"/>
    <lineage>
        <taxon>Bacteria</taxon>
        <taxon>Bacillati</taxon>
        <taxon>Bacillota</taxon>
        <taxon>Bacilli</taxon>
        <taxon>Bacillales</taxon>
        <taxon>Staphylococcaceae</taxon>
        <taxon>Salinicoccus</taxon>
    </lineage>
</organism>
<dbReference type="EMBL" id="LAYZ01000001">
    <property type="protein sequence ID" value="KKK35421.1"/>
    <property type="molecule type" value="Genomic_DNA"/>
</dbReference>
<dbReference type="PATRIC" id="fig|1432562.3.peg.184"/>
<evidence type="ECO:0000259" key="2">
    <source>
        <dbReference type="Pfam" id="PF00561"/>
    </source>
</evidence>
<dbReference type="Gene3D" id="3.40.50.1820">
    <property type="entry name" value="alpha/beta hydrolase"/>
    <property type="match status" value="1"/>
</dbReference>
<keyword evidence="1 3" id="KW-0378">Hydrolase</keyword>
<comment type="caution">
    <text evidence="3">The sequence shown here is derived from an EMBL/GenBank/DDBJ whole genome shotgun (WGS) entry which is preliminary data.</text>
</comment>
<accession>A0A0M2SP04</accession>
<gene>
    <name evidence="3" type="ORF">WN59_00890</name>
</gene>
<dbReference type="STRING" id="1432562.WN59_00890"/>
<dbReference type="Proteomes" id="UP000034287">
    <property type="component" value="Unassembled WGS sequence"/>
</dbReference>
<dbReference type="InterPro" id="IPR000073">
    <property type="entry name" value="AB_hydrolase_1"/>
</dbReference>
<dbReference type="GO" id="GO:0016787">
    <property type="term" value="F:hydrolase activity"/>
    <property type="evidence" value="ECO:0007669"/>
    <property type="project" value="UniProtKB-KW"/>
</dbReference>
<dbReference type="Pfam" id="PF00561">
    <property type="entry name" value="Abhydrolase_1"/>
    <property type="match status" value="1"/>
</dbReference>
<dbReference type="GO" id="GO:0016020">
    <property type="term" value="C:membrane"/>
    <property type="evidence" value="ECO:0007669"/>
    <property type="project" value="TreeGrafter"/>
</dbReference>
<dbReference type="InterPro" id="IPR029058">
    <property type="entry name" value="AB_hydrolase_fold"/>
</dbReference>
<sequence length="278" mass="32019">MFNAEIVSTDRGNFEVFKRGTGEPLAFTHLYSEFNEYGNLMSQILSEYYSVYIINLRGAGRSDGQTDEFTYSMDDAIRDTEAIRETLGIKEWTFSGHSTGGFLALKYAVLFSSSLTKIIAGGICASSEYMEHPDSIYYPENPNNERMKEIFAKLRKSDTSRDERISLSKEWIMMSLYIKEAYYDILKKKESGRTLMEKIDYFTEELENYDVRDQLKISPVNAYIYCGRHDAQCPHIFSEEVAKLMPNAALSTFENSNHNPNIEEESKFMKFISKTVSQ</sequence>
<dbReference type="InterPro" id="IPR050266">
    <property type="entry name" value="AB_hydrolase_sf"/>
</dbReference>
<feature type="domain" description="AB hydrolase-1" evidence="2">
    <location>
        <begin position="40"/>
        <end position="264"/>
    </location>
</feature>
<keyword evidence="4" id="KW-1185">Reference proteome</keyword>
<dbReference type="AlphaFoldDB" id="A0A0M2SP04"/>
<dbReference type="PANTHER" id="PTHR43798:SF31">
    <property type="entry name" value="AB HYDROLASE SUPERFAMILY PROTEIN YCLE"/>
    <property type="match status" value="1"/>
</dbReference>
<evidence type="ECO:0000313" key="3">
    <source>
        <dbReference type="EMBL" id="KKK35421.1"/>
    </source>
</evidence>
<reference evidence="3 4" key="1">
    <citation type="submission" date="2015-04" db="EMBL/GenBank/DDBJ databases">
        <title>Taxonomic description and genome sequence of Salinicoccus sediminis sp. nov., a novel hyper halotolerant bacterium isolated from marine sediment.</title>
        <authorList>
            <person name="Mathan Kumar R."/>
            <person name="Kaur G."/>
            <person name="Kumar N."/>
            <person name="Kumar A."/>
            <person name="Singh N.K."/>
            <person name="Kaur N."/>
            <person name="Mayilraj S."/>
        </authorList>
    </citation>
    <scope>NUCLEOTIDE SEQUENCE [LARGE SCALE GENOMIC DNA]</scope>
    <source>
        <strain evidence="3 4">SV-16</strain>
    </source>
</reference>